<evidence type="ECO:0000256" key="4">
    <source>
        <dbReference type="SAM" id="MobiDB-lite"/>
    </source>
</evidence>
<evidence type="ECO:0000313" key="8">
    <source>
        <dbReference type="Proteomes" id="UP000316196"/>
    </source>
</evidence>
<dbReference type="Pfam" id="PF03717">
    <property type="entry name" value="PBP_dimer"/>
    <property type="match status" value="1"/>
</dbReference>
<protein>
    <submittedName>
        <fullName evidence="7">Cell division protein FtsI (Penicillin-binding protein 3)</fullName>
    </submittedName>
</protein>
<evidence type="ECO:0000256" key="3">
    <source>
        <dbReference type="ARBA" id="ARBA00023136"/>
    </source>
</evidence>
<comment type="subcellular location">
    <subcellularLocation>
        <location evidence="1">Membrane</location>
    </subcellularLocation>
</comment>
<dbReference type="EMBL" id="VFOR01000002">
    <property type="protein sequence ID" value="TQL57707.1"/>
    <property type="molecule type" value="Genomic_DNA"/>
</dbReference>
<dbReference type="Proteomes" id="UP000316196">
    <property type="component" value="Unassembled WGS sequence"/>
</dbReference>
<evidence type="ECO:0000259" key="6">
    <source>
        <dbReference type="Pfam" id="PF03717"/>
    </source>
</evidence>
<gene>
    <name evidence="7" type="ORF">FB460_1547</name>
</gene>
<dbReference type="Pfam" id="PF00905">
    <property type="entry name" value="Transpeptidase"/>
    <property type="match status" value="1"/>
</dbReference>
<keyword evidence="8" id="KW-1185">Reference proteome</keyword>
<evidence type="ECO:0000259" key="5">
    <source>
        <dbReference type="Pfam" id="PF00905"/>
    </source>
</evidence>
<dbReference type="SUPFAM" id="SSF56519">
    <property type="entry name" value="Penicillin binding protein dimerisation domain"/>
    <property type="match status" value="1"/>
</dbReference>
<organism evidence="7 8">
    <name type="scientific">Propioniferax innocua</name>
    <dbReference type="NCBI Taxonomy" id="1753"/>
    <lineage>
        <taxon>Bacteria</taxon>
        <taxon>Bacillati</taxon>
        <taxon>Actinomycetota</taxon>
        <taxon>Actinomycetes</taxon>
        <taxon>Propionibacteriales</taxon>
        <taxon>Propionibacteriaceae</taxon>
        <taxon>Propioniferax</taxon>
    </lineage>
</organism>
<dbReference type="InterPro" id="IPR012338">
    <property type="entry name" value="Beta-lactam/transpept-like"/>
</dbReference>
<dbReference type="AlphaFoldDB" id="A0A542ZBI3"/>
<dbReference type="Gene3D" id="3.40.710.10">
    <property type="entry name" value="DD-peptidase/beta-lactamase superfamily"/>
    <property type="match status" value="1"/>
</dbReference>
<feature type="compositionally biased region" description="Basic residues" evidence="4">
    <location>
        <begin position="39"/>
        <end position="58"/>
    </location>
</feature>
<dbReference type="PANTHER" id="PTHR30627">
    <property type="entry name" value="PEPTIDOGLYCAN D,D-TRANSPEPTIDASE"/>
    <property type="match status" value="1"/>
</dbReference>
<dbReference type="SUPFAM" id="SSF56601">
    <property type="entry name" value="beta-lactamase/transpeptidase-like"/>
    <property type="match status" value="1"/>
</dbReference>
<dbReference type="Gene3D" id="3.30.450.330">
    <property type="match status" value="1"/>
</dbReference>
<dbReference type="GO" id="GO:0008658">
    <property type="term" value="F:penicillin binding"/>
    <property type="evidence" value="ECO:0007669"/>
    <property type="project" value="InterPro"/>
</dbReference>
<evidence type="ECO:0000256" key="2">
    <source>
        <dbReference type="ARBA" id="ARBA00007171"/>
    </source>
</evidence>
<dbReference type="GO" id="GO:0005886">
    <property type="term" value="C:plasma membrane"/>
    <property type="evidence" value="ECO:0007669"/>
    <property type="project" value="TreeGrafter"/>
</dbReference>
<dbReference type="InterPro" id="IPR005311">
    <property type="entry name" value="PBP_dimer"/>
</dbReference>
<evidence type="ECO:0000256" key="1">
    <source>
        <dbReference type="ARBA" id="ARBA00004370"/>
    </source>
</evidence>
<feature type="domain" description="Penicillin-binding protein dimerisation" evidence="6">
    <location>
        <begin position="121"/>
        <end position="271"/>
    </location>
</feature>
<dbReference type="GO" id="GO:0051301">
    <property type="term" value="P:cell division"/>
    <property type="evidence" value="ECO:0007669"/>
    <property type="project" value="UniProtKB-KW"/>
</dbReference>
<reference evidence="7 8" key="1">
    <citation type="submission" date="2019-06" db="EMBL/GenBank/DDBJ databases">
        <title>Sequencing the genomes of 1000 actinobacteria strains.</title>
        <authorList>
            <person name="Klenk H.-P."/>
        </authorList>
    </citation>
    <scope>NUCLEOTIDE SEQUENCE [LARGE SCALE GENOMIC DNA]</scope>
    <source>
        <strain evidence="7 8">DSM 8251</strain>
    </source>
</reference>
<name>A0A542ZBI3_9ACTN</name>
<dbReference type="OrthoDB" id="9789078at2"/>
<feature type="compositionally biased region" description="Basic and acidic residues" evidence="4">
    <location>
        <begin position="1"/>
        <end position="24"/>
    </location>
</feature>
<comment type="caution">
    <text evidence="7">The sequence shown here is derived from an EMBL/GenBank/DDBJ whole genome shotgun (WGS) entry which is preliminary data.</text>
</comment>
<dbReference type="GO" id="GO:0071555">
    <property type="term" value="P:cell wall organization"/>
    <property type="evidence" value="ECO:0007669"/>
    <property type="project" value="TreeGrafter"/>
</dbReference>
<evidence type="ECO:0000313" key="7">
    <source>
        <dbReference type="EMBL" id="TQL57707.1"/>
    </source>
</evidence>
<dbReference type="InterPro" id="IPR050515">
    <property type="entry name" value="Beta-lactam/transpept"/>
</dbReference>
<keyword evidence="7" id="KW-0132">Cell division</keyword>
<comment type="similarity">
    <text evidence="2">Belongs to the transpeptidase family.</text>
</comment>
<feature type="domain" description="Penicillin-binding protein transpeptidase" evidence="5">
    <location>
        <begin position="315"/>
        <end position="620"/>
    </location>
</feature>
<dbReference type="InterPro" id="IPR001460">
    <property type="entry name" value="PCN-bd_Tpept"/>
</dbReference>
<sequence>MADDRTPRERSRSSKRVRSLDEARRRRNRSGDGASGSAKSRRSSRHPSSRRPSSHRPSSRGSTRPPTRLKLASGVSRLQVMLVALAIVVSVCAGRLVQLQVLDTQAYAASAEAAMTRSVPLPAERGVLTDRNGAVMAVSQPAMDITCDPTLTREKADEIAALMVAHIGGDAEKYKEGLTKEGTRFAYVARKVPAAQYDRLAADLAEAQIYGVFRESSPIRTYPEGSNAAAVVGFINGQNEGVAGLEMQLDEQLAGQPGQEVFEASPSGQRIPLGQNVLTPAQNGVSYELTLDTRVQAVSERKLAEQVKKHNADSGVAITMDVKTGEVIAMANVPTFDNNRIEDADSDDMFNRSITQAFEPGSVQKILTMAALTDSGTVAPQTRLVIPPSIESGGGTVRDVVQHNYAQITARGAFAYSSNIGMIMMSREMPKERMHQYLSDFGLGRPTGIELPGEAAGSLPPADMEDYTRDQIAFGQGVSVTALQQTAAIAGILNDGVYNQPTILRSATDANGQDVPIKRAEPRRVVSEESSEMVASMMESVVGPGGFATNVAMEDYRTGGKTGTAEKYDPETGGYNGYTASFVGMAPAEDPQYVTYVAIDNPRNGHTGTAAAAPVYHDTMRTVLANYGVTPSTTEGPTEDQLTW</sequence>
<dbReference type="Gene3D" id="3.90.1310.10">
    <property type="entry name" value="Penicillin-binding protein 2a (Domain 2)"/>
    <property type="match status" value="1"/>
</dbReference>
<keyword evidence="3" id="KW-0472">Membrane</keyword>
<dbReference type="PANTHER" id="PTHR30627:SF1">
    <property type="entry name" value="PEPTIDOGLYCAN D,D-TRANSPEPTIDASE FTSI"/>
    <property type="match status" value="1"/>
</dbReference>
<feature type="compositionally biased region" description="Low complexity" evidence="4">
    <location>
        <begin position="59"/>
        <end position="68"/>
    </location>
</feature>
<keyword evidence="7" id="KW-0131">Cell cycle</keyword>
<proteinExistence type="inferred from homology"/>
<accession>A0A542ZBI3</accession>
<dbReference type="InterPro" id="IPR036138">
    <property type="entry name" value="PBP_dimer_sf"/>
</dbReference>
<feature type="region of interest" description="Disordered" evidence="4">
    <location>
        <begin position="1"/>
        <end position="68"/>
    </location>
</feature>